<evidence type="ECO:0000313" key="12">
    <source>
        <dbReference type="EMBL" id="KAJ4962107.1"/>
    </source>
</evidence>
<protein>
    <recommendedName>
        <fullName evidence="11">X8 domain-containing protein</fullName>
    </recommendedName>
</protein>
<keyword evidence="6" id="KW-1015">Disulfide bond</keyword>
<keyword evidence="9" id="KW-0812">Transmembrane</keyword>
<dbReference type="Pfam" id="PF07983">
    <property type="entry name" value="X8"/>
    <property type="match status" value="1"/>
</dbReference>
<comment type="caution">
    <text evidence="12">The sequence shown here is derived from an EMBL/GenBank/DDBJ whole genome shotgun (WGS) entry which is preliminary data.</text>
</comment>
<dbReference type="Proteomes" id="UP001141806">
    <property type="component" value="Unassembled WGS sequence"/>
</dbReference>
<keyword evidence="4 10" id="KW-0732">Signal</keyword>
<dbReference type="Gene3D" id="1.20.58.1040">
    <property type="match status" value="1"/>
</dbReference>
<evidence type="ECO:0000256" key="4">
    <source>
        <dbReference type="ARBA" id="ARBA00022729"/>
    </source>
</evidence>
<organism evidence="12 13">
    <name type="scientific">Protea cynaroides</name>
    <dbReference type="NCBI Taxonomy" id="273540"/>
    <lineage>
        <taxon>Eukaryota</taxon>
        <taxon>Viridiplantae</taxon>
        <taxon>Streptophyta</taxon>
        <taxon>Embryophyta</taxon>
        <taxon>Tracheophyta</taxon>
        <taxon>Spermatophyta</taxon>
        <taxon>Magnoliopsida</taxon>
        <taxon>Proteales</taxon>
        <taxon>Proteaceae</taxon>
        <taxon>Protea</taxon>
    </lineage>
</organism>
<reference evidence="12" key="1">
    <citation type="journal article" date="2023" name="Plant J.">
        <title>The genome of the king protea, Protea cynaroides.</title>
        <authorList>
            <person name="Chang J."/>
            <person name="Duong T.A."/>
            <person name="Schoeman C."/>
            <person name="Ma X."/>
            <person name="Roodt D."/>
            <person name="Barker N."/>
            <person name="Li Z."/>
            <person name="Van de Peer Y."/>
            <person name="Mizrachi E."/>
        </authorList>
    </citation>
    <scope>NUCLEOTIDE SEQUENCE</scope>
    <source>
        <tissue evidence="12">Young leaves</tissue>
    </source>
</reference>
<evidence type="ECO:0000256" key="10">
    <source>
        <dbReference type="SAM" id="SignalP"/>
    </source>
</evidence>
<proteinExistence type="predicted"/>
<feature type="region of interest" description="Disordered" evidence="8">
    <location>
        <begin position="89"/>
        <end position="176"/>
    </location>
</feature>
<dbReference type="InterPro" id="IPR012946">
    <property type="entry name" value="X8"/>
</dbReference>
<dbReference type="PANTHER" id="PTHR31044">
    <property type="entry name" value="BETA-1,3 GLUCANASE"/>
    <property type="match status" value="1"/>
</dbReference>
<feature type="chain" id="PRO_5040134301" description="X8 domain-containing protein" evidence="10">
    <location>
        <begin position="20"/>
        <end position="222"/>
    </location>
</feature>
<keyword evidence="7" id="KW-0325">Glycoprotein</keyword>
<comment type="subcellular location">
    <subcellularLocation>
        <location evidence="1">Cell membrane</location>
        <topology evidence="1">Lipid-anchor</topology>
        <topology evidence="1">GPI-anchor</topology>
    </subcellularLocation>
</comment>
<evidence type="ECO:0000256" key="8">
    <source>
        <dbReference type="SAM" id="MobiDB-lite"/>
    </source>
</evidence>
<dbReference type="AlphaFoldDB" id="A0A9Q0H919"/>
<dbReference type="InterPro" id="IPR044788">
    <property type="entry name" value="X8_dom_prot"/>
</dbReference>
<evidence type="ECO:0000256" key="3">
    <source>
        <dbReference type="ARBA" id="ARBA00022622"/>
    </source>
</evidence>
<feature type="domain" description="X8" evidence="11">
    <location>
        <begin position="20"/>
        <end position="105"/>
    </location>
</feature>
<evidence type="ECO:0000259" key="11">
    <source>
        <dbReference type="SMART" id="SM00768"/>
    </source>
</evidence>
<feature type="transmembrane region" description="Helical" evidence="9">
    <location>
        <begin position="203"/>
        <end position="221"/>
    </location>
</feature>
<dbReference type="EMBL" id="JAMYWD010000009">
    <property type="protein sequence ID" value="KAJ4962107.1"/>
    <property type="molecule type" value="Genomic_DNA"/>
</dbReference>
<dbReference type="OrthoDB" id="1930814at2759"/>
<evidence type="ECO:0000256" key="5">
    <source>
        <dbReference type="ARBA" id="ARBA00023136"/>
    </source>
</evidence>
<keyword evidence="3" id="KW-0336">GPI-anchor</keyword>
<evidence type="ECO:0000256" key="9">
    <source>
        <dbReference type="SAM" id="Phobius"/>
    </source>
</evidence>
<keyword evidence="5 9" id="KW-0472">Membrane</keyword>
<gene>
    <name evidence="12" type="ORF">NE237_022017</name>
</gene>
<dbReference type="GO" id="GO:0098552">
    <property type="term" value="C:side of membrane"/>
    <property type="evidence" value="ECO:0007669"/>
    <property type="project" value="UniProtKB-KW"/>
</dbReference>
<sequence length="222" mass="21911">MDILVLGVLILAMTGYTSASWCVCNSGVSDSALQKSLDYACGAGADCTPILQNGACYQPNNVRSHCSYAVNSYYQRKGQGQGTCDFSGTATVSASDPSPGGSCTFPATPSAAGTSGTPTTGTPTTPTTGTPTTGTPTTTTPSTNPTTGTPTTITPTTGTSSGTTPSTASGGGIIGGIGSGLGPSGVGINSDTNDAAGLAFQQSFILLLPVLLWFSGLLSLWG</sequence>
<name>A0A9Q0H919_9MAGN</name>
<dbReference type="GO" id="GO:0009506">
    <property type="term" value="C:plasmodesma"/>
    <property type="evidence" value="ECO:0007669"/>
    <property type="project" value="UniProtKB-ARBA"/>
</dbReference>
<evidence type="ECO:0000256" key="2">
    <source>
        <dbReference type="ARBA" id="ARBA00022475"/>
    </source>
</evidence>
<dbReference type="FunFam" id="1.20.58.1040:FF:000001">
    <property type="entry name" value="Glucan endo-1,3-beta-glucosidase 4"/>
    <property type="match status" value="1"/>
</dbReference>
<dbReference type="PANTHER" id="PTHR31044:SF60">
    <property type="entry name" value="PLASMODESMATA CALLOSE-BINDING PROTEIN 4"/>
    <property type="match status" value="1"/>
</dbReference>
<keyword evidence="2" id="KW-1003">Cell membrane</keyword>
<feature type="compositionally biased region" description="Low complexity" evidence="8">
    <location>
        <begin position="106"/>
        <end position="168"/>
    </location>
</feature>
<evidence type="ECO:0000256" key="6">
    <source>
        <dbReference type="ARBA" id="ARBA00023157"/>
    </source>
</evidence>
<dbReference type="SMART" id="SM00768">
    <property type="entry name" value="X8"/>
    <property type="match status" value="1"/>
</dbReference>
<evidence type="ECO:0000313" key="13">
    <source>
        <dbReference type="Proteomes" id="UP001141806"/>
    </source>
</evidence>
<accession>A0A9Q0H919</accession>
<evidence type="ECO:0000256" key="7">
    <source>
        <dbReference type="ARBA" id="ARBA00023180"/>
    </source>
</evidence>
<keyword evidence="13" id="KW-1185">Reference proteome</keyword>
<dbReference type="GO" id="GO:0005886">
    <property type="term" value="C:plasma membrane"/>
    <property type="evidence" value="ECO:0007669"/>
    <property type="project" value="UniProtKB-SubCell"/>
</dbReference>
<keyword evidence="9" id="KW-1133">Transmembrane helix</keyword>
<feature type="signal peptide" evidence="10">
    <location>
        <begin position="1"/>
        <end position="19"/>
    </location>
</feature>
<evidence type="ECO:0000256" key="1">
    <source>
        <dbReference type="ARBA" id="ARBA00004609"/>
    </source>
</evidence>
<keyword evidence="3" id="KW-0449">Lipoprotein</keyword>